<dbReference type="InterPro" id="IPR017972">
    <property type="entry name" value="Cyt_P450_CS"/>
</dbReference>
<evidence type="ECO:0000313" key="8">
    <source>
        <dbReference type="Proteomes" id="UP001168821"/>
    </source>
</evidence>
<dbReference type="GO" id="GO:0016712">
    <property type="term" value="F:oxidoreductase activity, acting on paired donors, with incorporation or reduction of molecular oxygen, reduced flavin or flavoprotein as one donor, and incorporation of one atom of oxygen"/>
    <property type="evidence" value="ECO:0007669"/>
    <property type="project" value="TreeGrafter"/>
</dbReference>
<keyword evidence="6" id="KW-0812">Transmembrane</keyword>
<dbReference type="EMBL" id="JALNTZ010000007">
    <property type="protein sequence ID" value="KAJ3645248.1"/>
    <property type="molecule type" value="Genomic_DNA"/>
</dbReference>
<dbReference type="PANTHER" id="PTHR24300:SF403">
    <property type="entry name" value="CYTOCHROME P450 306A1"/>
    <property type="match status" value="1"/>
</dbReference>
<keyword evidence="4" id="KW-0560">Oxidoreductase</keyword>
<dbReference type="GO" id="GO:0006805">
    <property type="term" value="P:xenobiotic metabolic process"/>
    <property type="evidence" value="ECO:0007669"/>
    <property type="project" value="TreeGrafter"/>
</dbReference>
<dbReference type="GO" id="GO:0005506">
    <property type="term" value="F:iron ion binding"/>
    <property type="evidence" value="ECO:0007669"/>
    <property type="project" value="InterPro"/>
</dbReference>
<evidence type="ECO:0008006" key="9">
    <source>
        <dbReference type="Google" id="ProtNLM"/>
    </source>
</evidence>
<comment type="caution">
    <text evidence="7">The sequence shown here is derived from an EMBL/GenBank/DDBJ whole genome shotgun (WGS) entry which is preliminary data.</text>
</comment>
<dbReference type="GO" id="GO:0020037">
    <property type="term" value="F:heme binding"/>
    <property type="evidence" value="ECO:0007669"/>
    <property type="project" value="InterPro"/>
</dbReference>
<keyword evidence="4" id="KW-0503">Monooxygenase</keyword>
<keyword evidence="5" id="KW-0349">Heme</keyword>
<evidence type="ECO:0000313" key="7">
    <source>
        <dbReference type="EMBL" id="KAJ3645248.1"/>
    </source>
</evidence>
<dbReference type="FunFam" id="1.10.630.10:FF:000094">
    <property type="entry name" value="cytochrome P450 2J6-like"/>
    <property type="match status" value="2"/>
</dbReference>
<sequence length="960" mass="109346">MAIYVLIITILILLLNYFRGKKHLPGPWNLPIVGCLHKLDPKAPHLTLTQFVKKYGPVYGLKLGLINVVVIADAKILKKVLIKDESVARPPLFMTNTAFQNKGILFTSVERWKDQRKFVTNFLKMATRVSPNKKKCEALITQHAENFVQVVKNEADCVALDPSKLVTHFVGGLACVLLLGKPFSLEDTTVTDLARNLDDVVKTIAFGGPLNFLPFLRFLPQFRRTLATLKDAVHKVRQVQTKLVNECEKSMHDDNKDSVPSLVEAFLLQMSKDSPKDIYNLDQLHYLIFDVFIAFTETTTTSLLWVLLYLAQYHEVQNKVRQEVFEVLRTETVEIDDFANLHYTKATIAEIARIRTVVPLGAPHCASDNICIEGLTIPKGAMIMPLLWAIHMDPSVYEMPEEFRPERFLDDDGKFFKPESFVPFSCGKRMCVGEGLAQEMTLIFVANVLKNFIIEHPESCPIDLTYTCGASITPKPQKMVTLVFVFVIITIIFFVKLFDDKKSLPGPWNLPVIGYLHKLDPLTPQLTLTKLVQKYGPVYRIKLGLINVVVIADVKILKKVLAKDETLARPPLYMLKTVFESKGLVWADVDLWKDQRKFVTHFLKQVGASRVSPNTKTFESLIRKYTEQFVDIVKNQADGVPLNPSKLVTNYVINVVSELFLGKSLSLDDRTILAHNLDEIVKLMTFGAPLNFLPFLRFVPPFRNKFAALKEALRAVREIQIKLINEFEKSGYKSKTESPLNLIEAFLLRRSKATHSLDYLNCLFFDIFIAFAETTITSLVWTLLYLAQYDQVQNKVRQELVEVLEDKKIEMGDFADLHYTQASIAEVARIRTLASLGFPRYTTETISVENCTIPKDTMIMPLLWAIHMDPKVYEMPEEFRPERFLDDQGKFFKPESFLPFQSGKRMCLGEEIVQIMIPIFVATVLKNFKIERPDSSPIDLTGVCGASLCPKPQKIMFKKI</sequence>
<dbReference type="Gene3D" id="1.10.630.10">
    <property type="entry name" value="Cytochrome P450"/>
    <property type="match status" value="2"/>
</dbReference>
<feature type="transmembrane region" description="Helical" evidence="6">
    <location>
        <begin position="479"/>
        <end position="498"/>
    </location>
</feature>
<evidence type="ECO:0000256" key="2">
    <source>
        <dbReference type="ARBA" id="ARBA00022723"/>
    </source>
</evidence>
<dbReference type="AlphaFoldDB" id="A0AA38M6T3"/>
<accession>A0AA38M6T3</accession>
<keyword evidence="6" id="KW-1133">Transmembrane helix</keyword>
<dbReference type="InterPro" id="IPR001128">
    <property type="entry name" value="Cyt_P450"/>
</dbReference>
<evidence type="ECO:0000256" key="3">
    <source>
        <dbReference type="ARBA" id="ARBA00023004"/>
    </source>
</evidence>
<dbReference type="Pfam" id="PF00067">
    <property type="entry name" value="p450"/>
    <property type="match status" value="2"/>
</dbReference>
<organism evidence="7 8">
    <name type="scientific">Zophobas morio</name>
    <dbReference type="NCBI Taxonomy" id="2755281"/>
    <lineage>
        <taxon>Eukaryota</taxon>
        <taxon>Metazoa</taxon>
        <taxon>Ecdysozoa</taxon>
        <taxon>Arthropoda</taxon>
        <taxon>Hexapoda</taxon>
        <taxon>Insecta</taxon>
        <taxon>Pterygota</taxon>
        <taxon>Neoptera</taxon>
        <taxon>Endopterygota</taxon>
        <taxon>Coleoptera</taxon>
        <taxon>Polyphaga</taxon>
        <taxon>Cucujiformia</taxon>
        <taxon>Tenebrionidae</taxon>
        <taxon>Zophobas</taxon>
    </lineage>
</organism>
<keyword evidence="2 5" id="KW-0479">Metal-binding</keyword>
<evidence type="ECO:0000256" key="5">
    <source>
        <dbReference type="PIRSR" id="PIRSR602401-1"/>
    </source>
</evidence>
<dbReference type="PRINTS" id="PR00463">
    <property type="entry name" value="EP450I"/>
</dbReference>
<gene>
    <name evidence="7" type="ORF">Zmor_022920</name>
</gene>
<dbReference type="GO" id="GO:0008395">
    <property type="term" value="F:steroid hydroxylase activity"/>
    <property type="evidence" value="ECO:0007669"/>
    <property type="project" value="TreeGrafter"/>
</dbReference>
<evidence type="ECO:0000256" key="6">
    <source>
        <dbReference type="SAM" id="Phobius"/>
    </source>
</evidence>
<dbReference type="GO" id="GO:0005737">
    <property type="term" value="C:cytoplasm"/>
    <property type="evidence" value="ECO:0007669"/>
    <property type="project" value="TreeGrafter"/>
</dbReference>
<keyword evidence="8" id="KW-1185">Reference proteome</keyword>
<reference evidence="7" key="1">
    <citation type="journal article" date="2023" name="G3 (Bethesda)">
        <title>Whole genome assemblies of Zophobas morio and Tenebrio molitor.</title>
        <authorList>
            <person name="Kaur S."/>
            <person name="Stinson S.A."/>
            <person name="diCenzo G.C."/>
        </authorList>
    </citation>
    <scope>NUCLEOTIDE SEQUENCE</scope>
    <source>
        <strain evidence="7">QUZm001</strain>
    </source>
</reference>
<dbReference type="SUPFAM" id="SSF48264">
    <property type="entry name" value="Cytochrome P450"/>
    <property type="match status" value="2"/>
</dbReference>
<dbReference type="InterPro" id="IPR036396">
    <property type="entry name" value="Cyt_P450_sf"/>
</dbReference>
<evidence type="ECO:0000256" key="1">
    <source>
        <dbReference type="ARBA" id="ARBA00010617"/>
    </source>
</evidence>
<proteinExistence type="inferred from homology"/>
<evidence type="ECO:0000256" key="4">
    <source>
        <dbReference type="ARBA" id="ARBA00023033"/>
    </source>
</evidence>
<feature type="transmembrane region" description="Helical" evidence="6">
    <location>
        <begin position="759"/>
        <end position="787"/>
    </location>
</feature>
<name>A0AA38M6T3_9CUCU</name>
<feature type="binding site" description="axial binding residue" evidence="5">
    <location>
        <position position="907"/>
    </location>
    <ligand>
        <name>heme</name>
        <dbReference type="ChEBI" id="CHEBI:30413"/>
    </ligand>
    <ligandPart>
        <name>Fe</name>
        <dbReference type="ChEBI" id="CHEBI:18248"/>
    </ligandPart>
</feature>
<dbReference type="PROSITE" id="PS00086">
    <property type="entry name" value="CYTOCHROME_P450"/>
    <property type="match status" value="1"/>
</dbReference>
<dbReference type="GO" id="GO:0006082">
    <property type="term" value="P:organic acid metabolic process"/>
    <property type="evidence" value="ECO:0007669"/>
    <property type="project" value="TreeGrafter"/>
</dbReference>
<dbReference type="PRINTS" id="PR00385">
    <property type="entry name" value="P450"/>
</dbReference>
<keyword evidence="6" id="KW-0472">Membrane</keyword>
<dbReference type="PANTHER" id="PTHR24300">
    <property type="entry name" value="CYTOCHROME P450 508A4-RELATED"/>
    <property type="match status" value="1"/>
</dbReference>
<dbReference type="InterPro" id="IPR002401">
    <property type="entry name" value="Cyt_P450_E_grp-I"/>
</dbReference>
<dbReference type="InterPro" id="IPR050182">
    <property type="entry name" value="Cytochrome_P450_fam2"/>
</dbReference>
<comment type="similarity">
    <text evidence="1">Belongs to the cytochrome P450 family.</text>
</comment>
<comment type="cofactor">
    <cofactor evidence="5">
        <name>heme</name>
        <dbReference type="ChEBI" id="CHEBI:30413"/>
    </cofactor>
</comment>
<dbReference type="Proteomes" id="UP001168821">
    <property type="component" value="Unassembled WGS sequence"/>
</dbReference>
<keyword evidence="3 5" id="KW-0408">Iron</keyword>
<protein>
    <recommendedName>
        <fullName evidence="9">Cytochrome P450</fullName>
    </recommendedName>
</protein>